<dbReference type="EMBL" id="CADCWO010000002">
    <property type="protein sequence ID" value="CAA9552613.1"/>
    <property type="molecule type" value="Genomic_DNA"/>
</dbReference>
<evidence type="ECO:0000259" key="1">
    <source>
        <dbReference type="PROSITE" id="PS50883"/>
    </source>
</evidence>
<dbReference type="InterPro" id="IPR035919">
    <property type="entry name" value="EAL_sf"/>
</dbReference>
<feature type="domain" description="EAL" evidence="1">
    <location>
        <begin position="1"/>
        <end position="39"/>
    </location>
</feature>
<evidence type="ECO:0000313" key="2">
    <source>
        <dbReference type="EMBL" id="CAA9552613.1"/>
    </source>
</evidence>
<dbReference type="InterPro" id="IPR001633">
    <property type="entry name" value="EAL_dom"/>
</dbReference>
<dbReference type="InterPro" id="IPR050706">
    <property type="entry name" value="Cyclic-di-GMP_PDE-like"/>
</dbReference>
<gene>
    <name evidence="2" type="ORF">AVDCRST_MAG81-269</name>
</gene>
<dbReference type="PANTHER" id="PTHR33121">
    <property type="entry name" value="CYCLIC DI-GMP PHOSPHODIESTERASE PDEF"/>
    <property type="match status" value="1"/>
</dbReference>
<accession>A0A6J4ULH4</accession>
<dbReference type="SUPFAM" id="SSF141868">
    <property type="entry name" value="EAL domain-like"/>
    <property type="match status" value="1"/>
</dbReference>
<proteinExistence type="predicted"/>
<dbReference type="PROSITE" id="PS50883">
    <property type="entry name" value="EAL"/>
    <property type="match status" value="1"/>
</dbReference>
<sequence length="39" mass="4520">MVIDDSETGYSSLGYLHQFAIDMLKIDRSFIAQIERQLD</sequence>
<name>A0A6J4ULH4_9CYAN</name>
<dbReference type="GO" id="GO:0071111">
    <property type="term" value="F:cyclic-guanylate-specific phosphodiesterase activity"/>
    <property type="evidence" value="ECO:0007669"/>
    <property type="project" value="InterPro"/>
</dbReference>
<dbReference type="Gene3D" id="3.20.20.450">
    <property type="entry name" value="EAL domain"/>
    <property type="match status" value="1"/>
</dbReference>
<dbReference type="AlphaFoldDB" id="A0A6J4ULH4"/>
<organism evidence="2">
    <name type="scientific">uncultured Synechococcales cyanobacterium</name>
    <dbReference type="NCBI Taxonomy" id="1936017"/>
    <lineage>
        <taxon>Bacteria</taxon>
        <taxon>Bacillati</taxon>
        <taxon>Cyanobacteriota</taxon>
        <taxon>Cyanophyceae</taxon>
        <taxon>Synechococcales</taxon>
        <taxon>environmental samples</taxon>
    </lineage>
</organism>
<dbReference type="Pfam" id="PF00563">
    <property type="entry name" value="EAL"/>
    <property type="match status" value="1"/>
</dbReference>
<reference evidence="2" key="1">
    <citation type="submission" date="2020-02" db="EMBL/GenBank/DDBJ databases">
        <authorList>
            <person name="Meier V. D."/>
        </authorList>
    </citation>
    <scope>NUCLEOTIDE SEQUENCE</scope>
    <source>
        <strain evidence="2">AVDCRST_MAG81</strain>
    </source>
</reference>
<protein>
    <submittedName>
        <fullName evidence="2">Diguanylate cyclase/phosphodiesterase (GGDEF &amp; EAL domains) with PAS/PAC sensor(S)</fullName>
    </submittedName>
</protein>
<dbReference type="PANTHER" id="PTHR33121:SF70">
    <property type="entry name" value="SIGNALING PROTEIN YKOW"/>
    <property type="match status" value="1"/>
</dbReference>